<gene>
    <name evidence="2" type="ORF">LTR36_003458</name>
</gene>
<name>A0AAV9JJW0_9PEZI</name>
<dbReference type="EMBL" id="JAVFHQ010000020">
    <property type="protein sequence ID" value="KAK4545278.1"/>
    <property type="molecule type" value="Genomic_DNA"/>
</dbReference>
<accession>A0AAV9JJW0</accession>
<dbReference type="Proteomes" id="UP001324427">
    <property type="component" value="Unassembled WGS sequence"/>
</dbReference>
<feature type="region of interest" description="Disordered" evidence="1">
    <location>
        <begin position="190"/>
        <end position="222"/>
    </location>
</feature>
<sequence>MATIEPTSTDEAVDTVKAGLRNLNLDQLDEVRRHLRELDNQQSPLCRSPRELCEDVYDLVAIEAWRDSAPSSKTLAGGGIREVRFDTLFKFANACRQLRAECAGVAGRLARLGMVVERFDPNTGCWETLAAGETKGLRRMSVWLRLFVSREDAMAGARECWLGGGSGEACGVVHFTGMVGMPARMARWAAGSKGRSYEESEESGQSEDGEGSESSQDGEDEF</sequence>
<evidence type="ECO:0000256" key="1">
    <source>
        <dbReference type="SAM" id="MobiDB-lite"/>
    </source>
</evidence>
<evidence type="ECO:0000313" key="3">
    <source>
        <dbReference type="Proteomes" id="UP001324427"/>
    </source>
</evidence>
<keyword evidence="3" id="KW-1185">Reference proteome</keyword>
<reference evidence="2 3" key="1">
    <citation type="submission" date="2021-11" db="EMBL/GenBank/DDBJ databases">
        <title>Black yeast isolated from Biological Soil Crust.</title>
        <authorList>
            <person name="Kurbessoian T."/>
        </authorList>
    </citation>
    <scope>NUCLEOTIDE SEQUENCE [LARGE SCALE GENOMIC DNA]</scope>
    <source>
        <strain evidence="2 3">CCFEE 5522</strain>
    </source>
</reference>
<evidence type="ECO:0000313" key="2">
    <source>
        <dbReference type="EMBL" id="KAK4545278.1"/>
    </source>
</evidence>
<organism evidence="2 3">
    <name type="scientific">Oleoguttula mirabilis</name>
    <dbReference type="NCBI Taxonomy" id="1507867"/>
    <lineage>
        <taxon>Eukaryota</taxon>
        <taxon>Fungi</taxon>
        <taxon>Dikarya</taxon>
        <taxon>Ascomycota</taxon>
        <taxon>Pezizomycotina</taxon>
        <taxon>Dothideomycetes</taxon>
        <taxon>Dothideomycetidae</taxon>
        <taxon>Mycosphaerellales</taxon>
        <taxon>Teratosphaeriaceae</taxon>
        <taxon>Oleoguttula</taxon>
    </lineage>
</organism>
<protein>
    <submittedName>
        <fullName evidence="2">Uncharacterized protein</fullName>
    </submittedName>
</protein>
<comment type="caution">
    <text evidence="2">The sequence shown here is derived from an EMBL/GenBank/DDBJ whole genome shotgun (WGS) entry which is preliminary data.</text>
</comment>
<dbReference type="AlphaFoldDB" id="A0AAV9JJW0"/>
<proteinExistence type="predicted"/>
<feature type="compositionally biased region" description="Acidic residues" evidence="1">
    <location>
        <begin position="199"/>
        <end position="222"/>
    </location>
</feature>